<dbReference type="EMBL" id="CP003984">
    <property type="protein sequence ID" value="AII87111.1"/>
    <property type="molecule type" value="Genomic_DNA"/>
</dbReference>
<dbReference type="SMART" id="SM00388">
    <property type="entry name" value="HisKA"/>
    <property type="match status" value="1"/>
</dbReference>
<evidence type="ECO:0000256" key="7">
    <source>
        <dbReference type="ARBA" id="ARBA00022840"/>
    </source>
</evidence>
<evidence type="ECO:0000259" key="9">
    <source>
        <dbReference type="PROSITE" id="PS50109"/>
    </source>
</evidence>
<dbReference type="InterPro" id="IPR013767">
    <property type="entry name" value="PAS_fold"/>
</dbReference>
<organism evidence="10 11">
    <name type="scientific">Planktomarina temperata RCA23</name>
    <dbReference type="NCBI Taxonomy" id="666509"/>
    <lineage>
        <taxon>Bacteria</taxon>
        <taxon>Pseudomonadati</taxon>
        <taxon>Pseudomonadota</taxon>
        <taxon>Alphaproteobacteria</taxon>
        <taxon>Rhodobacterales</taxon>
        <taxon>Paracoccaceae</taxon>
        <taxon>Planktomarina</taxon>
    </lineage>
</organism>
<dbReference type="GeneID" id="93367827"/>
<reference evidence="10 11" key="1">
    <citation type="journal article" date="2014" name="ISME J.">
        <title>Adaptation of an abundant Roseobacter RCA organism to pelagic systems revealed by genomic and transcriptomic analyses.</title>
        <authorList>
            <person name="Voget S."/>
            <person name="Wemheuer B."/>
            <person name="Brinkhoff T."/>
            <person name="Vollmers J."/>
            <person name="Dietrich S."/>
            <person name="Giebel H.A."/>
            <person name="Beardsley C."/>
            <person name="Sardemann C."/>
            <person name="Bakenhus I."/>
            <person name="Billerbeck S."/>
            <person name="Daniel R."/>
            <person name="Simon M."/>
        </authorList>
    </citation>
    <scope>NUCLEOTIDE SEQUENCE [LARGE SCALE GENOMIC DNA]</scope>
    <source>
        <strain evidence="10 11">RCA23</strain>
    </source>
</reference>
<dbReference type="GO" id="GO:0006355">
    <property type="term" value="P:regulation of DNA-templated transcription"/>
    <property type="evidence" value="ECO:0007669"/>
    <property type="project" value="InterPro"/>
</dbReference>
<dbReference type="InterPro" id="IPR005467">
    <property type="entry name" value="His_kinase_dom"/>
</dbReference>
<accession>A0AAN0RIZ1</accession>
<dbReference type="PROSITE" id="PS50109">
    <property type="entry name" value="HIS_KIN"/>
    <property type="match status" value="1"/>
</dbReference>
<evidence type="ECO:0000313" key="11">
    <source>
        <dbReference type="Proteomes" id="UP000028680"/>
    </source>
</evidence>
<dbReference type="CDD" id="cd00130">
    <property type="entry name" value="PAS"/>
    <property type="match status" value="1"/>
</dbReference>
<dbReference type="KEGG" id="ptp:RCA23_c15740"/>
<dbReference type="Gene3D" id="3.30.450.20">
    <property type="entry name" value="PAS domain"/>
    <property type="match status" value="1"/>
</dbReference>
<evidence type="ECO:0000256" key="3">
    <source>
        <dbReference type="ARBA" id="ARBA00022553"/>
    </source>
</evidence>
<dbReference type="InterPro" id="IPR003661">
    <property type="entry name" value="HisK_dim/P_dom"/>
</dbReference>
<dbReference type="Pfam" id="PF00512">
    <property type="entry name" value="HisKA"/>
    <property type="match status" value="1"/>
</dbReference>
<dbReference type="InterPro" id="IPR003594">
    <property type="entry name" value="HATPase_dom"/>
</dbReference>
<dbReference type="PANTHER" id="PTHR43065:SF10">
    <property type="entry name" value="PEROXIDE STRESS-ACTIVATED HISTIDINE KINASE MAK3"/>
    <property type="match status" value="1"/>
</dbReference>
<dbReference type="AlphaFoldDB" id="A0AAN0RIZ1"/>
<dbReference type="SUPFAM" id="SSF55785">
    <property type="entry name" value="PYP-like sensor domain (PAS domain)"/>
    <property type="match status" value="1"/>
</dbReference>
<keyword evidence="7" id="KW-0067">ATP-binding</keyword>
<evidence type="ECO:0000256" key="5">
    <source>
        <dbReference type="ARBA" id="ARBA00022741"/>
    </source>
</evidence>
<dbReference type="Gene3D" id="1.10.287.130">
    <property type="match status" value="1"/>
</dbReference>
<dbReference type="InterPro" id="IPR004358">
    <property type="entry name" value="Sig_transdc_His_kin-like_C"/>
</dbReference>
<dbReference type="Gene3D" id="3.30.565.10">
    <property type="entry name" value="Histidine kinase-like ATPase, C-terminal domain"/>
    <property type="match status" value="1"/>
</dbReference>
<evidence type="ECO:0000256" key="4">
    <source>
        <dbReference type="ARBA" id="ARBA00022679"/>
    </source>
</evidence>
<dbReference type="SUPFAM" id="SSF55874">
    <property type="entry name" value="ATPase domain of HSP90 chaperone/DNA topoisomerase II/histidine kinase"/>
    <property type="match status" value="1"/>
</dbReference>
<dbReference type="PRINTS" id="PR00344">
    <property type="entry name" value="BCTRLSENSOR"/>
</dbReference>
<keyword evidence="11" id="KW-1185">Reference proteome</keyword>
<name>A0AAN0RIZ1_9RHOB</name>
<dbReference type="PANTHER" id="PTHR43065">
    <property type="entry name" value="SENSOR HISTIDINE KINASE"/>
    <property type="match status" value="1"/>
</dbReference>
<gene>
    <name evidence="10" type="primary">ntrB</name>
    <name evidence="10" type="ORF">RCA23_c15740</name>
</gene>
<dbReference type="RefSeq" id="WP_044049877.1">
    <property type="nucleotide sequence ID" value="NZ_CP003984.1"/>
</dbReference>
<evidence type="ECO:0000256" key="6">
    <source>
        <dbReference type="ARBA" id="ARBA00022777"/>
    </source>
</evidence>
<dbReference type="Pfam" id="PF00989">
    <property type="entry name" value="PAS"/>
    <property type="match status" value="1"/>
</dbReference>
<sequence>MSLYRELWSQLPIPALLVTGDDTVQELNLAAEQFLGISAKVILGQPIWNYLRGEELLPAGLERARATSRPIVISQITTHGRTTAPQTCAVHLCPMTGAEGQIMILLIAHETLGGRFGETAPLSAAHSAIGMAEMLAHEIKNPLAGITGAAQFLSLSLPAEDLEMTDLIVEESKRIVSLLDQVEQFGDVTPPSCAFVNIHDVLDRAARSAVFGFAGDIQIHKTYDPSLPEVWADADQMVQVFLNLVKNACEALGPEGKVTIRTFYDPSLRLPLPDGTGRRLPLHVEIIDNGPGLPKALANHVFEPFVTTKNNGKGLGLALVSKIIAQHRAWISVASQPGHTIFRVSLSVHNESRS</sequence>
<evidence type="ECO:0000256" key="2">
    <source>
        <dbReference type="ARBA" id="ARBA00012438"/>
    </source>
</evidence>
<keyword evidence="3" id="KW-0597">Phosphoprotein</keyword>
<protein>
    <recommendedName>
        <fullName evidence="2">histidine kinase</fullName>
        <ecNumber evidence="2">2.7.13.3</ecNumber>
    </recommendedName>
</protein>
<dbReference type="InterPro" id="IPR035965">
    <property type="entry name" value="PAS-like_dom_sf"/>
</dbReference>
<dbReference type="SUPFAM" id="SSF47384">
    <property type="entry name" value="Homodimeric domain of signal transducing histidine kinase"/>
    <property type="match status" value="1"/>
</dbReference>
<dbReference type="InterPro" id="IPR000014">
    <property type="entry name" value="PAS"/>
</dbReference>
<dbReference type="GO" id="GO:0005524">
    <property type="term" value="F:ATP binding"/>
    <property type="evidence" value="ECO:0007669"/>
    <property type="project" value="UniProtKB-KW"/>
</dbReference>
<dbReference type="SMART" id="SM00091">
    <property type="entry name" value="PAS"/>
    <property type="match status" value="1"/>
</dbReference>
<keyword evidence="6 10" id="KW-0418">Kinase</keyword>
<dbReference type="SMART" id="SM00387">
    <property type="entry name" value="HATPase_c"/>
    <property type="match status" value="1"/>
</dbReference>
<dbReference type="Pfam" id="PF02518">
    <property type="entry name" value="HATPase_c"/>
    <property type="match status" value="1"/>
</dbReference>
<evidence type="ECO:0000313" key="10">
    <source>
        <dbReference type="EMBL" id="AII87111.1"/>
    </source>
</evidence>
<keyword evidence="4 10" id="KW-0808">Transferase</keyword>
<dbReference type="InterPro" id="IPR036097">
    <property type="entry name" value="HisK_dim/P_sf"/>
</dbReference>
<evidence type="ECO:0000256" key="1">
    <source>
        <dbReference type="ARBA" id="ARBA00000085"/>
    </source>
</evidence>
<dbReference type="GO" id="GO:0000155">
    <property type="term" value="F:phosphorelay sensor kinase activity"/>
    <property type="evidence" value="ECO:0007669"/>
    <property type="project" value="InterPro"/>
</dbReference>
<dbReference type="EC" id="2.7.13.3" evidence="2"/>
<dbReference type="InterPro" id="IPR036890">
    <property type="entry name" value="HATPase_C_sf"/>
</dbReference>
<keyword evidence="5" id="KW-0547">Nucleotide-binding</keyword>
<feature type="domain" description="Histidine kinase" evidence="9">
    <location>
        <begin position="134"/>
        <end position="350"/>
    </location>
</feature>
<proteinExistence type="predicted"/>
<comment type="catalytic activity">
    <reaction evidence="1">
        <text>ATP + protein L-histidine = ADP + protein N-phospho-L-histidine.</text>
        <dbReference type="EC" id="2.7.13.3"/>
    </reaction>
</comment>
<dbReference type="CDD" id="cd00082">
    <property type="entry name" value="HisKA"/>
    <property type="match status" value="1"/>
</dbReference>
<evidence type="ECO:0000256" key="8">
    <source>
        <dbReference type="ARBA" id="ARBA00023012"/>
    </source>
</evidence>
<dbReference type="Proteomes" id="UP000028680">
    <property type="component" value="Chromosome"/>
</dbReference>
<keyword evidence="8" id="KW-0902">Two-component regulatory system</keyword>